<reference evidence="3 4" key="1">
    <citation type="submission" date="2019-02" db="EMBL/GenBank/DDBJ databases">
        <title>Deep-cultivation of Planctomycetes and their phenomic and genomic characterization uncovers novel biology.</title>
        <authorList>
            <person name="Wiegand S."/>
            <person name="Jogler M."/>
            <person name="Boedeker C."/>
            <person name="Pinto D."/>
            <person name="Vollmers J."/>
            <person name="Rivas-Marin E."/>
            <person name="Kohn T."/>
            <person name="Peeters S.H."/>
            <person name="Heuer A."/>
            <person name="Rast P."/>
            <person name="Oberbeckmann S."/>
            <person name="Bunk B."/>
            <person name="Jeske O."/>
            <person name="Meyerdierks A."/>
            <person name="Storesund J.E."/>
            <person name="Kallscheuer N."/>
            <person name="Luecker S."/>
            <person name="Lage O.M."/>
            <person name="Pohl T."/>
            <person name="Merkel B.J."/>
            <person name="Hornburger P."/>
            <person name="Mueller R.-W."/>
            <person name="Bruemmer F."/>
            <person name="Labrenz M."/>
            <person name="Spormann A.M."/>
            <person name="Op den Camp H."/>
            <person name="Overmann J."/>
            <person name="Amann R."/>
            <person name="Jetten M.S.M."/>
            <person name="Mascher T."/>
            <person name="Medema M.H."/>
            <person name="Devos D.P."/>
            <person name="Kaster A.-K."/>
            <person name="Ovreas L."/>
            <person name="Rohde M."/>
            <person name="Galperin M.Y."/>
            <person name="Jogler C."/>
        </authorList>
    </citation>
    <scope>NUCLEOTIDE SEQUENCE [LARGE SCALE GENOMIC DNA]</scope>
    <source>
        <strain evidence="3 4">Pan216</strain>
    </source>
</reference>
<dbReference type="InterPro" id="IPR029062">
    <property type="entry name" value="Class_I_gatase-like"/>
</dbReference>
<evidence type="ECO:0000313" key="3">
    <source>
        <dbReference type="EMBL" id="QDU60109.1"/>
    </source>
</evidence>
<dbReference type="Pfam" id="PF07584">
    <property type="entry name" value="BatA"/>
    <property type="match status" value="1"/>
</dbReference>
<dbReference type="InterPro" id="IPR024163">
    <property type="entry name" value="Aerotolerance_reg_N"/>
</dbReference>
<dbReference type="InterPro" id="IPR013783">
    <property type="entry name" value="Ig-like_fold"/>
</dbReference>
<name>A0A518AZG2_9BACT</name>
<dbReference type="SUPFAM" id="SSF52317">
    <property type="entry name" value="Class I glutamine amidotransferase-like"/>
    <property type="match status" value="1"/>
</dbReference>
<keyword evidence="1" id="KW-0472">Membrane</keyword>
<feature type="domain" description="Aerotolerance regulator N-terminal" evidence="2">
    <location>
        <begin position="1"/>
        <end position="77"/>
    </location>
</feature>
<feature type="transmembrane region" description="Helical" evidence="1">
    <location>
        <begin position="57"/>
        <end position="79"/>
    </location>
</feature>
<dbReference type="KEGG" id="knv:Pan216_09460"/>
<dbReference type="Gene3D" id="2.60.40.10">
    <property type="entry name" value="Immunoglobulins"/>
    <property type="match status" value="1"/>
</dbReference>
<dbReference type="OrthoDB" id="242438at2"/>
<keyword evidence="1" id="KW-1133">Transmembrane helix</keyword>
<keyword evidence="4" id="KW-1185">Reference proteome</keyword>
<proteinExistence type="predicted"/>
<dbReference type="AlphaFoldDB" id="A0A518AZG2"/>
<evidence type="ECO:0000313" key="4">
    <source>
        <dbReference type="Proteomes" id="UP000317093"/>
    </source>
</evidence>
<accession>A0A518AZG2</accession>
<dbReference type="PANTHER" id="PTHR37464:SF1">
    <property type="entry name" value="BLL2463 PROTEIN"/>
    <property type="match status" value="1"/>
</dbReference>
<organism evidence="3 4">
    <name type="scientific">Kolteria novifilia</name>
    <dbReference type="NCBI Taxonomy" id="2527975"/>
    <lineage>
        <taxon>Bacteria</taxon>
        <taxon>Pseudomonadati</taxon>
        <taxon>Planctomycetota</taxon>
        <taxon>Planctomycetia</taxon>
        <taxon>Kolteriales</taxon>
        <taxon>Kolteriaceae</taxon>
        <taxon>Kolteria</taxon>
    </lineage>
</organism>
<evidence type="ECO:0000256" key="1">
    <source>
        <dbReference type="SAM" id="Phobius"/>
    </source>
</evidence>
<sequence>MIELLNLSMLGGLAAISAPVIIHFMHRRRIKPVTWAAMQFLRAMPAKSRRRLFLDEWLLLLIRSLILACIAIALLRPAYFASSAGNAGRVERQGRTGAVLLVDDSVSTSSGRGRSAIESMKQLATSYLDTLSTGDEVSLIRTSQLGKATADPIFDLEAARRSVEAIESTEVESDVPGLLSAGLDQMARHVNPGIELVLIHDGRKEGWKVDDEQQWKSLRAEIESDPEAPIGTRRRPRVVMLSPEPRPEANIAVSRIRLDRALIPEDLPIEIDVSLVHYGESDPEEALLRLFVDGRSVEERPVTIEAGETSRETFTYTFEEAGSHVIEAVIEGARDSLAADDRRALSVEVTKSLPVLLVEGATGKGFEGSLGYVAASLDPGGDGRGLFRLDRTTIGRLDDVDFRDFRVMILGDVPALDASTVAKLERFVMMGGGVLVGLGPATQPLLANRDWARGSEGFLPATLGRRRVPPGSLLPAEARVGHYGMQAFEDQATNVWSEAKIDAYYRLDTTGLLGSEVVSLLSLTNGDPVIVERARGRGRVILVTTTLDAKWSDLPFVSAFVPLIRGLTAYLGSVVLPPRNMRPGDRITYCPSDLESREVVLCEDPKGNPIVLEQGYWEDYPARISEPLASAGIYRVRDASGKNRVYYAVNPRRNESRLTVLSNEDLRKTLANVPLVSLQQSDEVIDVLGQTKRPSRELWPLLLMLAVGLLFVESLMTSRQSRRELRASASQTPESGGAA</sequence>
<dbReference type="NCBIfam" id="TIGR02226">
    <property type="entry name" value="two_anch"/>
    <property type="match status" value="1"/>
</dbReference>
<protein>
    <recommendedName>
        <fullName evidence="2">Aerotolerance regulator N-terminal domain-containing protein</fullName>
    </recommendedName>
</protein>
<dbReference type="Proteomes" id="UP000317093">
    <property type="component" value="Chromosome"/>
</dbReference>
<dbReference type="Gene3D" id="3.40.50.880">
    <property type="match status" value="1"/>
</dbReference>
<evidence type="ECO:0000259" key="2">
    <source>
        <dbReference type="Pfam" id="PF07584"/>
    </source>
</evidence>
<dbReference type="RefSeq" id="WP_145255437.1">
    <property type="nucleotide sequence ID" value="NZ_CP036279.1"/>
</dbReference>
<feature type="transmembrane region" description="Helical" evidence="1">
    <location>
        <begin position="6"/>
        <end position="25"/>
    </location>
</feature>
<keyword evidence="1" id="KW-0812">Transmembrane</keyword>
<dbReference type="InterPro" id="IPR011933">
    <property type="entry name" value="Double_TM_dom"/>
</dbReference>
<dbReference type="PANTHER" id="PTHR37464">
    <property type="entry name" value="BLL2463 PROTEIN"/>
    <property type="match status" value="1"/>
</dbReference>
<gene>
    <name evidence="3" type="ORF">Pan216_09460</name>
</gene>
<dbReference type="EMBL" id="CP036279">
    <property type="protein sequence ID" value="QDU60109.1"/>
    <property type="molecule type" value="Genomic_DNA"/>
</dbReference>